<reference evidence="2 3" key="1">
    <citation type="submission" date="2021-07" db="EMBL/GenBank/DDBJ databases">
        <authorList>
            <person name="Imarazene B."/>
            <person name="Zahm M."/>
            <person name="Klopp C."/>
            <person name="Cabau C."/>
            <person name="Beille S."/>
            <person name="Jouanno E."/>
            <person name="Castinel A."/>
            <person name="Lluch J."/>
            <person name="Gil L."/>
            <person name="Kuchtly C."/>
            <person name="Lopez Roques C."/>
            <person name="Donnadieu C."/>
            <person name="Parrinello H."/>
            <person name="Journot L."/>
            <person name="Du K."/>
            <person name="Schartl M."/>
            <person name="Retaux S."/>
            <person name="Guiguen Y."/>
        </authorList>
    </citation>
    <scope>NUCLEOTIDE SEQUENCE [LARGE SCALE GENOMIC DNA]</scope>
    <source>
        <strain evidence="2">Pach_M1</strain>
        <tissue evidence="2">Testis</tissue>
    </source>
</reference>
<dbReference type="Proteomes" id="UP000752171">
    <property type="component" value="Unassembled WGS sequence"/>
</dbReference>
<sequence length="173" mass="19487">MESELCNNSTFSNYQCNETPGVNYIQKPPTPYELTAETRSSSPIYITDTPPNSSTIPGCDSPAYANNDVILNSPSYSPTIPNRESDQQSPAKGYQYSHNDTLSDSDVNANDDLRDDLRDLRHLHKSVSLTFKKLMRVKTHGSRVQSKHVHALCKKRVSLYMNQCTTLLNKHHV</sequence>
<feature type="compositionally biased region" description="Polar residues" evidence="1">
    <location>
        <begin position="37"/>
        <end position="56"/>
    </location>
</feature>
<evidence type="ECO:0000256" key="1">
    <source>
        <dbReference type="SAM" id="MobiDB-lite"/>
    </source>
</evidence>
<organism evidence="2 3">
    <name type="scientific">Astyanax mexicanus</name>
    <name type="common">Blind cave fish</name>
    <name type="synonym">Astyanax fasciatus mexicanus</name>
    <dbReference type="NCBI Taxonomy" id="7994"/>
    <lineage>
        <taxon>Eukaryota</taxon>
        <taxon>Metazoa</taxon>
        <taxon>Chordata</taxon>
        <taxon>Craniata</taxon>
        <taxon>Vertebrata</taxon>
        <taxon>Euteleostomi</taxon>
        <taxon>Actinopterygii</taxon>
        <taxon>Neopterygii</taxon>
        <taxon>Teleostei</taxon>
        <taxon>Ostariophysi</taxon>
        <taxon>Characiformes</taxon>
        <taxon>Characoidei</taxon>
        <taxon>Acestrorhamphidae</taxon>
        <taxon>Acestrorhamphinae</taxon>
        <taxon>Astyanax</taxon>
    </lineage>
</organism>
<protein>
    <submittedName>
        <fullName evidence="2">Uncharacterized protein</fullName>
    </submittedName>
</protein>
<feature type="region of interest" description="Disordered" evidence="1">
    <location>
        <begin position="17"/>
        <end position="107"/>
    </location>
</feature>
<gene>
    <name evidence="2" type="ORF">AMEX_G16339</name>
</gene>
<dbReference type="EMBL" id="JAICCE010000013">
    <property type="protein sequence ID" value="KAG9269318.1"/>
    <property type="molecule type" value="Genomic_DNA"/>
</dbReference>
<name>A0A8T2LBB4_ASTMX</name>
<feature type="compositionally biased region" description="Polar residues" evidence="1">
    <location>
        <begin position="69"/>
        <end position="107"/>
    </location>
</feature>
<proteinExistence type="predicted"/>
<evidence type="ECO:0000313" key="3">
    <source>
        <dbReference type="Proteomes" id="UP000752171"/>
    </source>
</evidence>
<dbReference type="AlphaFoldDB" id="A0A8T2LBB4"/>
<evidence type="ECO:0000313" key="2">
    <source>
        <dbReference type="EMBL" id="KAG9269318.1"/>
    </source>
</evidence>
<comment type="caution">
    <text evidence="2">The sequence shown here is derived from an EMBL/GenBank/DDBJ whole genome shotgun (WGS) entry which is preliminary data.</text>
</comment>
<accession>A0A8T2LBB4</accession>